<dbReference type="AlphaFoldDB" id="A0A0G1T0A5"/>
<evidence type="ECO:0000313" key="1">
    <source>
        <dbReference type="EMBL" id="KKU75251.1"/>
    </source>
</evidence>
<evidence type="ECO:0000313" key="2">
    <source>
        <dbReference type="Proteomes" id="UP000034879"/>
    </source>
</evidence>
<comment type="caution">
    <text evidence="1">The sequence shown here is derived from an EMBL/GenBank/DDBJ whole genome shotgun (WGS) entry which is preliminary data.</text>
</comment>
<dbReference type="Proteomes" id="UP000034879">
    <property type="component" value="Unassembled WGS sequence"/>
</dbReference>
<gene>
    <name evidence="1" type="ORF">UY01_C0018G0007</name>
</gene>
<protein>
    <submittedName>
        <fullName evidence="1">Uncharacterized protein</fullName>
    </submittedName>
</protein>
<name>A0A0G1T0A5_9BACT</name>
<accession>A0A0G1T0A5</accession>
<dbReference type="SUPFAM" id="SSF48695">
    <property type="entry name" value="Multiheme cytochromes"/>
    <property type="match status" value="1"/>
</dbReference>
<sequence length="510" mass="60024">MNTKTESKICADCQQEFTIDSGDLILYEKIGLNVPEQCFECRLKQYSAFWQFGKFRKGVSDLSGESLITVLPQNSRYPIYKSHEWWGDGWDPMQHGREYDPTRPFFDQLKELQEKIPRPHQAGERSVNCDWCDDSWDSKNCYLSRSISKCENISYSYRVVETKDSFDIVYCFNLQNSYDCLLCHDSFNLNFSENSRDCIDSYFLFDCRNCQDCFMCWNLRNKKYCIRNQQYTKEDYENELKKIGLDSYRNIVTLKGEFENILKNEAVHRENFNLRTTNSRGNYLTNCDKCVNVFSWEDSQNCRNSLRGIDTKDCIDQLGTWHDEVSGANSCVYGGYQITNSSWSNARYSEYLDICDEVEYCFGCVGLRKEYNLCNGIIYFPSTTKEEILEKGGYWSDEDLSSSDGMLSRELPDSINDTNENITKQALICPESNYRFNISMAEYEFHKRKNFALPRLHFDLRMLKKAKKITTLRGYPYKCVYCKQKIDAYYPPEWGYQKIACEECYKQNIA</sequence>
<reference evidence="1 2" key="1">
    <citation type="journal article" date="2015" name="Nature">
        <title>rRNA introns, odd ribosomes, and small enigmatic genomes across a large radiation of phyla.</title>
        <authorList>
            <person name="Brown C.T."/>
            <person name="Hug L.A."/>
            <person name="Thomas B.C."/>
            <person name="Sharon I."/>
            <person name="Castelle C.J."/>
            <person name="Singh A."/>
            <person name="Wilkins M.J."/>
            <person name="Williams K.H."/>
            <person name="Banfield J.F."/>
        </authorList>
    </citation>
    <scope>NUCLEOTIDE SEQUENCE [LARGE SCALE GENOMIC DNA]</scope>
</reference>
<dbReference type="InterPro" id="IPR036280">
    <property type="entry name" value="Multihaem_cyt_sf"/>
</dbReference>
<dbReference type="EMBL" id="LCOJ01000018">
    <property type="protein sequence ID" value="KKU75251.1"/>
    <property type="molecule type" value="Genomic_DNA"/>
</dbReference>
<organism evidence="1 2">
    <name type="scientific">Candidatus Nomurabacteria bacterium GW2011_GWB1_47_6</name>
    <dbReference type="NCBI Taxonomy" id="1618749"/>
    <lineage>
        <taxon>Bacteria</taxon>
        <taxon>Candidatus Nomuraibacteriota</taxon>
    </lineage>
</organism>
<proteinExistence type="predicted"/>